<dbReference type="PANTHER" id="PTHR10443">
    <property type="entry name" value="MICROSOMAL DIPEPTIDASE"/>
    <property type="match status" value="1"/>
</dbReference>
<dbReference type="PANTHER" id="PTHR10443:SF12">
    <property type="entry name" value="DIPEPTIDASE"/>
    <property type="match status" value="1"/>
</dbReference>
<organism evidence="1 2">
    <name type="scientific">Kordiimonas pumila</name>
    <dbReference type="NCBI Taxonomy" id="2161677"/>
    <lineage>
        <taxon>Bacteria</taxon>
        <taxon>Pseudomonadati</taxon>
        <taxon>Pseudomonadota</taxon>
        <taxon>Alphaproteobacteria</taxon>
        <taxon>Kordiimonadales</taxon>
        <taxon>Kordiimonadaceae</taxon>
        <taxon>Kordiimonas</taxon>
    </lineage>
</organism>
<dbReference type="RefSeq" id="WP_194213768.1">
    <property type="nucleotide sequence ID" value="NZ_CP061205.1"/>
</dbReference>
<dbReference type="Gene3D" id="3.20.20.140">
    <property type="entry name" value="Metal-dependent hydrolases"/>
    <property type="match status" value="1"/>
</dbReference>
<accession>A0ABV7D7F0</accession>
<comment type="caution">
    <text evidence="1">The sequence shown here is derived from an EMBL/GenBank/DDBJ whole genome shotgun (WGS) entry which is preliminary data.</text>
</comment>
<evidence type="ECO:0000313" key="2">
    <source>
        <dbReference type="Proteomes" id="UP001595444"/>
    </source>
</evidence>
<protein>
    <submittedName>
        <fullName evidence="1">Dipeptidase</fullName>
    </submittedName>
</protein>
<sequence>MCGICLNFDSATKTEAADKVPQLQKIEHNLTEAELYTGHAFLKKYPTIDIHAHPGRFFMVGPHAGSALDKHYTPPFPDQAISDMAMGGISAVMFATVADHALLGISKTGMGAQRSFNPGEALEDHNRQISVLQSLVQNSKLQHATNKHDIKLGHSNGAVSCIFSVEGGDFIEDQLDRITEAHCNGVRSITIIHYNINQIGDTQTETPFHNGLTKLGQNIIREMDRVGILVDLAHASFEASIAAAEVSSKPMMISHSNIAQSNDTHPRLISLEHAKLVTETGGIIGAVPAGFGQKNFTDYIDTIIRMSDLLGTDHVVIGTDMDFTYKPVFTSYHDWALIPAALLARGMHEHEVADIMGRNFLRILPD</sequence>
<dbReference type="Proteomes" id="UP001595444">
    <property type="component" value="Unassembled WGS sequence"/>
</dbReference>
<dbReference type="Pfam" id="PF01244">
    <property type="entry name" value="Peptidase_M19"/>
    <property type="match status" value="1"/>
</dbReference>
<reference evidence="2" key="1">
    <citation type="journal article" date="2019" name="Int. J. Syst. Evol. Microbiol.">
        <title>The Global Catalogue of Microorganisms (GCM) 10K type strain sequencing project: providing services to taxonomists for standard genome sequencing and annotation.</title>
        <authorList>
            <consortium name="The Broad Institute Genomics Platform"/>
            <consortium name="The Broad Institute Genome Sequencing Center for Infectious Disease"/>
            <person name="Wu L."/>
            <person name="Ma J."/>
        </authorList>
    </citation>
    <scope>NUCLEOTIDE SEQUENCE [LARGE SCALE GENOMIC DNA]</scope>
    <source>
        <strain evidence="2">KCTC 62164</strain>
    </source>
</reference>
<dbReference type="InterPro" id="IPR008257">
    <property type="entry name" value="Pept_M19"/>
</dbReference>
<keyword evidence="2" id="KW-1185">Reference proteome</keyword>
<proteinExistence type="predicted"/>
<evidence type="ECO:0000313" key="1">
    <source>
        <dbReference type="EMBL" id="MFC3052572.1"/>
    </source>
</evidence>
<dbReference type="PROSITE" id="PS51365">
    <property type="entry name" value="RENAL_DIPEPTIDASE_2"/>
    <property type="match status" value="1"/>
</dbReference>
<dbReference type="EMBL" id="JBHRSL010000010">
    <property type="protein sequence ID" value="MFC3052572.1"/>
    <property type="molecule type" value="Genomic_DNA"/>
</dbReference>
<dbReference type="InterPro" id="IPR032466">
    <property type="entry name" value="Metal_Hydrolase"/>
</dbReference>
<gene>
    <name evidence="1" type="ORF">ACFOKA_11725</name>
</gene>
<name>A0ABV7D7F0_9PROT</name>
<dbReference type="SUPFAM" id="SSF51556">
    <property type="entry name" value="Metallo-dependent hydrolases"/>
    <property type="match status" value="1"/>
</dbReference>